<dbReference type="EMBL" id="FQUJ01000011">
    <property type="protein sequence ID" value="SHF40138.1"/>
    <property type="molecule type" value="Genomic_DNA"/>
</dbReference>
<proteinExistence type="predicted"/>
<dbReference type="OrthoDB" id="9778934at2"/>
<sequence>MPKQSWMTPLLLFAGLGLVSTVQADSHGKASLDSVVPEGPIEPSSGAPLGWKAKPTKDDAIYAFSMIDRLEYGDSEEGQTYLWDAQGWIGGDYNKFWWETEGEGPVGDGAISASQFDATYAHKIWPYFHLQGGIRYDTNPNPDRGFLMVALQGLAPYWFATDMEAYVSEDGDVSASAEFEYNLLLTQRLVLMPRVSVKASAQDEPDYDLGSGITSTEMGLRLRYEIRREFAPYIGVRWNQKYGETKDIAEEMGKPTSSTAFVVGLRAWY</sequence>
<feature type="signal peptide" evidence="2">
    <location>
        <begin position="1"/>
        <end position="24"/>
    </location>
</feature>
<gene>
    <name evidence="3" type="ORF">SAMN02745148_02518</name>
</gene>
<dbReference type="Proteomes" id="UP000184346">
    <property type="component" value="Unassembled WGS sequence"/>
</dbReference>
<evidence type="ECO:0000313" key="4">
    <source>
        <dbReference type="Proteomes" id="UP000184346"/>
    </source>
</evidence>
<keyword evidence="4" id="KW-1185">Reference proteome</keyword>
<evidence type="ECO:0000313" key="3">
    <source>
        <dbReference type="EMBL" id="SHF40138.1"/>
    </source>
</evidence>
<feature type="region of interest" description="Disordered" evidence="1">
    <location>
        <begin position="31"/>
        <end position="50"/>
    </location>
</feature>
<dbReference type="GO" id="GO:0006878">
    <property type="term" value="P:intracellular copper ion homeostasis"/>
    <property type="evidence" value="ECO:0007669"/>
    <property type="project" value="InterPro"/>
</dbReference>
<name>A0A1M5BCJ8_9GAMM</name>
<feature type="chain" id="PRO_5013064563" evidence="2">
    <location>
        <begin position="25"/>
        <end position="269"/>
    </location>
</feature>
<protein>
    <submittedName>
        <fullName evidence="3">Copper resistance protein B</fullName>
    </submittedName>
</protein>
<evidence type="ECO:0000256" key="2">
    <source>
        <dbReference type="SAM" id="SignalP"/>
    </source>
</evidence>
<dbReference type="InterPro" id="IPR036709">
    <property type="entry name" value="Autotransporte_beta_dom_sf"/>
</dbReference>
<dbReference type="STRING" id="1121942.SAMN02745148_02518"/>
<dbReference type="GO" id="GO:0005507">
    <property type="term" value="F:copper ion binding"/>
    <property type="evidence" value="ECO:0007669"/>
    <property type="project" value="InterPro"/>
</dbReference>
<dbReference type="InterPro" id="IPR007939">
    <property type="entry name" value="Cu-R_B_prcur"/>
</dbReference>
<organism evidence="3 4">
    <name type="scientific">Modicisalibacter ilicicola DSM 19980</name>
    <dbReference type="NCBI Taxonomy" id="1121942"/>
    <lineage>
        <taxon>Bacteria</taxon>
        <taxon>Pseudomonadati</taxon>
        <taxon>Pseudomonadota</taxon>
        <taxon>Gammaproteobacteria</taxon>
        <taxon>Oceanospirillales</taxon>
        <taxon>Halomonadaceae</taxon>
        <taxon>Modicisalibacter</taxon>
    </lineage>
</organism>
<dbReference type="GO" id="GO:0009279">
    <property type="term" value="C:cell outer membrane"/>
    <property type="evidence" value="ECO:0007669"/>
    <property type="project" value="InterPro"/>
</dbReference>
<dbReference type="SUPFAM" id="SSF103515">
    <property type="entry name" value="Autotransporter"/>
    <property type="match status" value="1"/>
</dbReference>
<evidence type="ECO:0000256" key="1">
    <source>
        <dbReference type="SAM" id="MobiDB-lite"/>
    </source>
</evidence>
<dbReference type="AlphaFoldDB" id="A0A1M5BCJ8"/>
<dbReference type="Pfam" id="PF05275">
    <property type="entry name" value="CopB"/>
    <property type="match status" value="1"/>
</dbReference>
<reference evidence="3 4" key="1">
    <citation type="submission" date="2016-11" db="EMBL/GenBank/DDBJ databases">
        <authorList>
            <person name="Jaros S."/>
            <person name="Januszkiewicz K."/>
            <person name="Wedrychowicz H."/>
        </authorList>
    </citation>
    <scope>NUCLEOTIDE SEQUENCE [LARGE SCALE GENOMIC DNA]</scope>
    <source>
        <strain evidence="3 4">DSM 19980</strain>
    </source>
</reference>
<accession>A0A1M5BCJ8</accession>
<keyword evidence="2" id="KW-0732">Signal</keyword>